<dbReference type="AlphaFoldDB" id="A0A7V8NQB6"/>
<dbReference type="Gene3D" id="3.40.190.10">
    <property type="entry name" value="Periplasmic binding protein-like II"/>
    <property type="match status" value="2"/>
</dbReference>
<dbReference type="SUPFAM" id="SSF53850">
    <property type="entry name" value="Periplasmic binding protein-like II"/>
    <property type="match status" value="1"/>
</dbReference>
<organism evidence="1 2">
    <name type="scientific">Candidatus Acidiferrum panamense</name>
    <dbReference type="NCBI Taxonomy" id="2741543"/>
    <lineage>
        <taxon>Bacteria</taxon>
        <taxon>Pseudomonadati</taxon>
        <taxon>Acidobacteriota</taxon>
        <taxon>Terriglobia</taxon>
        <taxon>Candidatus Acidiferrales</taxon>
        <taxon>Candidatus Acidiferrum</taxon>
    </lineage>
</organism>
<keyword evidence="2" id="KW-1185">Reference proteome</keyword>
<proteinExistence type="predicted"/>
<name>A0A7V8NQB6_9BACT</name>
<comment type="caution">
    <text evidence="1">The sequence shown here is derived from an EMBL/GenBank/DDBJ whole genome shotgun (WGS) entry which is preliminary data.</text>
</comment>
<dbReference type="Proteomes" id="UP000567293">
    <property type="component" value="Unassembled WGS sequence"/>
</dbReference>
<dbReference type="EMBL" id="JACDQQ010000931">
    <property type="protein sequence ID" value="MBA0085255.1"/>
    <property type="molecule type" value="Genomic_DNA"/>
</dbReference>
<evidence type="ECO:0000313" key="1">
    <source>
        <dbReference type="EMBL" id="MBA0085255.1"/>
    </source>
</evidence>
<evidence type="ECO:0008006" key="3">
    <source>
        <dbReference type="Google" id="ProtNLM"/>
    </source>
</evidence>
<gene>
    <name evidence="1" type="ORF">HRJ53_09675</name>
</gene>
<accession>A0A7V8NQB6</accession>
<sequence>MARFVIAPHMRLQEWVAEGKGYFAAEGLEYEFRDEILSKDGKKHDLGDRIGAYQTFEKGRQTDVSCACHWTVNVAASNGRGKLYADAYSVSPAGVFVPPESPIREPADLAGVPISVGYQSGSHYSTIQALEQYLKPAEIRLSFADGLLFKRMELLIDRQIPAASLFSGPYYFMEQLGFRKVIDSTFMMASMITGEPDPEDVRKYFRALRRAQRDIDLRPELYTHYYKKEFPLRFLDQMDTRRWGPGERIVFEPYTKDVFEESFEWIAQHGIFPHGQMGAGNYEEAVVSLAAK</sequence>
<reference evidence="1" key="1">
    <citation type="submission" date="2020-06" db="EMBL/GenBank/DDBJ databases">
        <title>Legume-microbial interactions unlock mineral nutrients during tropical forest succession.</title>
        <authorList>
            <person name="Epihov D.Z."/>
        </authorList>
    </citation>
    <scope>NUCLEOTIDE SEQUENCE [LARGE SCALE GENOMIC DNA]</scope>
    <source>
        <strain evidence="1">Pan2503</strain>
    </source>
</reference>
<evidence type="ECO:0000313" key="2">
    <source>
        <dbReference type="Proteomes" id="UP000567293"/>
    </source>
</evidence>
<protein>
    <recommendedName>
        <fullName evidence="3">SsuA/THI5-like domain-containing protein</fullName>
    </recommendedName>
</protein>